<dbReference type="CDD" id="cd03139">
    <property type="entry name" value="GATase1_PfpI_2"/>
    <property type="match status" value="1"/>
</dbReference>
<dbReference type="RefSeq" id="WP_172236391.1">
    <property type="nucleotide sequence ID" value="NZ_JABFDP010000008.1"/>
</dbReference>
<accession>A0ABS5G3V3</accession>
<gene>
    <name evidence="3" type="ORF">JQ619_09310</name>
</gene>
<feature type="signal peptide" evidence="1">
    <location>
        <begin position="1"/>
        <end position="25"/>
    </location>
</feature>
<dbReference type="PANTHER" id="PTHR43130">
    <property type="entry name" value="ARAC-FAMILY TRANSCRIPTIONAL REGULATOR"/>
    <property type="match status" value="1"/>
</dbReference>
<protein>
    <submittedName>
        <fullName evidence="3">DJ-1/PfpI family protein</fullName>
    </submittedName>
</protein>
<dbReference type="InterPro" id="IPR029062">
    <property type="entry name" value="Class_I_gatase-like"/>
</dbReference>
<dbReference type="Proteomes" id="UP001314635">
    <property type="component" value="Unassembled WGS sequence"/>
</dbReference>
<keyword evidence="4" id="KW-1185">Reference proteome</keyword>
<dbReference type="PANTHER" id="PTHR43130:SF2">
    <property type="entry name" value="DJ-1_PFPI DOMAIN-CONTAINING PROTEIN"/>
    <property type="match status" value="1"/>
</dbReference>
<dbReference type="Gene3D" id="3.40.50.880">
    <property type="match status" value="1"/>
</dbReference>
<sequence length="261" mass="27270">MDRRVFNTSLLAGSLAGLLLPGARAAETPRPAAKPVIGLLVYPGMILLDLTGPLTVFNIMQADIHLIGASMAPVMTDVGIPVTPTHSFETAATGLDVLFVPGGLKGTVDGMNDPRTIDFVARRGETARFVTSVCTGALLLGAAGLLKGYKATSHWYVRDLLPLMGATVIADRVVSDRNRITAGGVTAGIDFGLALAAQLTDEDTARRIQLLIEYDPQPPFAAGSPERVGPEATQAVLTQRGPLIRLAEQAARAAGARIGVP</sequence>
<keyword evidence="1" id="KW-0732">Signal</keyword>
<dbReference type="Pfam" id="PF01965">
    <property type="entry name" value="DJ-1_PfpI"/>
    <property type="match status" value="1"/>
</dbReference>
<dbReference type="InterPro" id="IPR002818">
    <property type="entry name" value="DJ-1/PfpI"/>
</dbReference>
<dbReference type="EMBL" id="JAFCLK010000007">
    <property type="protein sequence ID" value="MBR1135966.1"/>
    <property type="molecule type" value="Genomic_DNA"/>
</dbReference>
<proteinExistence type="predicted"/>
<evidence type="ECO:0000256" key="1">
    <source>
        <dbReference type="SAM" id="SignalP"/>
    </source>
</evidence>
<evidence type="ECO:0000313" key="4">
    <source>
        <dbReference type="Proteomes" id="UP001314635"/>
    </source>
</evidence>
<evidence type="ECO:0000313" key="3">
    <source>
        <dbReference type="EMBL" id="MBR1135966.1"/>
    </source>
</evidence>
<feature type="chain" id="PRO_5046307543" evidence="1">
    <location>
        <begin position="26"/>
        <end position="261"/>
    </location>
</feature>
<organism evidence="3 4">
    <name type="scientific">Bradyrhizobium denitrificans</name>
    <dbReference type="NCBI Taxonomy" id="2734912"/>
    <lineage>
        <taxon>Bacteria</taxon>
        <taxon>Pseudomonadati</taxon>
        <taxon>Pseudomonadota</taxon>
        <taxon>Alphaproteobacteria</taxon>
        <taxon>Hyphomicrobiales</taxon>
        <taxon>Nitrobacteraceae</taxon>
        <taxon>Bradyrhizobium</taxon>
    </lineage>
</organism>
<feature type="domain" description="DJ-1/PfpI" evidence="2">
    <location>
        <begin position="39"/>
        <end position="197"/>
    </location>
</feature>
<dbReference type="InterPro" id="IPR052158">
    <property type="entry name" value="INH-QAR"/>
</dbReference>
<comment type="caution">
    <text evidence="3">The sequence shown here is derived from an EMBL/GenBank/DDBJ whole genome shotgun (WGS) entry which is preliminary data.</text>
</comment>
<dbReference type="SUPFAM" id="SSF52317">
    <property type="entry name" value="Class I glutamine amidotransferase-like"/>
    <property type="match status" value="1"/>
</dbReference>
<name>A0ABS5G3V3_9BRAD</name>
<evidence type="ECO:0000259" key="2">
    <source>
        <dbReference type="Pfam" id="PF01965"/>
    </source>
</evidence>
<reference evidence="4" key="1">
    <citation type="journal article" date="2021" name="ISME J.">
        <title>Evolutionary origin and ecological implication of a unique nif island in free-living Bradyrhizobium lineages.</title>
        <authorList>
            <person name="Tao J."/>
        </authorList>
    </citation>
    <scope>NUCLEOTIDE SEQUENCE [LARGE SCALE GENOMIC DNA]</scope>
    <source>
        <strain evidence="4">SZCCT0094</strain>
    </source>
</reference>